<feature type="domain" description="BUB1 N-terminal" evidence="1">
    <location>
        <begin position="14"/>
        <end position="91"/>
    </location>
</feature>
<reference evidence="2 3" key="1">
    <citation type="journal article" date="2021" name="Commun. Biol.">
        <title>The genome of Shorea leprosula (Dipterocarpaceae) highlights the ecological relevance of drought in aseasonal tropical rainforests.</title>
        <authorList>
            <person name="Ng K.K.S."/>
            <person name="Kobayashi M.J."/>
            <person name="Fawcett J.A."/>
            <person name="Hatakeyama M."/>
            <person name="Paape T."/>
            <person name="Ng C.H."/>
            <person name="Ang C.C."/>
            <person name="Tnah L.H."/>
            <person name="Lee C.T."/>
            <person name="Nishiyama T."/>
            <person name="Sese J."/>
            <person name="O'Brien M.J."/>
            <person name="Copetti D."/>
            <person name="Mohd Noor M.I."/>
            <person name="Ong R.C."/>
            <person name="Putra M."/>
            <person name="Sireger I.Z."/>
            <person name="Indrioko S."/>
            <person name="Kosugi Y."/>
            <person name="Izuno A."/>
            <person name="Isagi Y."/>
            <person name="Lee S.L."/>
            <person name="Shimizu K.K."/>
        </authorList>
    </citation>
    <scope>NUCLEOTIDE SEQUENCE [LARGE SCALE GENOMIC DNA]</scope>
    <source>
        <strain evidence="2">214</strain>
    </source>
</reference>
<dbReference type="InterPro" id="IPR013212">
    <property type="entry name" value="Mad3/Bub1_I"/>
</dbReference>
<dbReference type="PANTHER" id="PTHR14030">
    <property type="entry name" value="MITOTIC CHECKPOINT SERINE/THREONINE-PROTEIN KINASE BUB1"/>
    <property type="match status" value="1"/>
</dbReference>
<dbReference type="AlphaFoldDB" id="A0AAV5M7V9"/>
<evidence type="ECO:0000313" key="3">
    <source>
        <dbReference type="Proteomes" id="UP001054252"/>
    </source>
</evidence>
<proteinExistence type="predicted"/>
<name>A0AAV5M7V9_9ROSI</name>
<dbReference type="PANTHER" id="PTHR14030:SF4">
    <property type="entry name" value="BUB1 KINASE, ISOFORM A-RELATED"/>
    <property type="match status" value="1"/>
</dbReference>
<gene>
    <name evidence="2" type="ORF">SLEP1_g52108</name>
</gene>
<sequence length="91" mass="10439">MRGGSCRQEQVFKLAVILQESDDSTTTCDPLLPWLWSIKRALDKWYSGDHSSADLDKLLSDCITAFKHSAQYRNDIRFLKICASKELKTEN</sequence>
<protein>
    <recommendedName>
        <fullName evidence="1">BUB1 N-terminal domain-containing protein</fullName>
    </recommendedName>
</protein>
<dbReference type="GO" id="GO:0051754">
    <property type="term" value="P:meiotic sister chromatid cohesion, centromeric"/>
    <property type="evidence" value="ECO:0007669"/>
    <property type="project" value="TreeGrafter"/>
</dbReference>
<dbReference type="Gene3D" id="1.25.40.430">
    <property type="match status" value="1"/>
</dbReference>
<dbReference type="Proteomes" id="UP001054252">
    <property type="component" value="Unassembled WGS sequence"/>
</dbReference>
<comment type="caution">
    <text evidence="2">The sequence shown here is derived from an EMBL/GenBank/DDBJ whole genome shotgun (WGS) entry which is preliminary data.</text>
</comment>
<keyword evidence="3" id="KW-1185">Reference proteome</keyword>
<dbReference type="EMBL" id="BPVZ01000188">
    <property type="protein sequence ID" value="GKV44973.1"/>
    <property type="molecule type" value="Genomic_DNA"/>
</dbReference>
<evidence type="ECO:0000259" key="1">
    <source>
        <dbReference type="PROSITE" id="PS51489"/>
    </source>
</evidence>
<dbReference type="PROSITE" id="PS51489">
    <property type="entry name" value="BUB1_N"/>
    <property type="match status" value="1"/>
</dbReference>
<organism evidence="2 3">
    <name type="scientific">Rubroshorea leprosula</name>
    <dbReference type="NCBI Taxonomy" id="152421"/>
    <lineage>
        <taxon>Eukaryota</taxon>
        <taxon>Viridiplantae</taxon>
        <taxon>Streptophyta</taxon>
        <taxon>Embryophyta</taxon>
        <taxon>Tracheophyta</taxon>
        <taxon>Spermatophyta</taxon>
        <taxon>Magnoliopsida</taxon>
        <taxon>eudicotyledons</taxon>
        <taxon>Gunneridae</taxon>
        <taxon>Pentapetalae</taxon>
        <taxon>rosids</taxon>
        <taxon>malvids</taxon>
        <taxon>Malvales</taxon>
        <taxon>Dipterocarpaceae</taxon>
        <taxon>Rubroshorea</taxon>
    </lineage>
</organism>
<dbReference type="GO" id="GO:0004672">
    <property type="term" value="F:protein kinase activity"/>
    <property type="evidence" value="ECO:0007669"/>
    <property type="project" value="TreeGrafter"/>
</dbReference>
<accession>A0AAV5M7V9</accession>
<dbReference type="GO" id="GO:0032991">
    <property type="term" value="C:protein-containing complex"/>
    <property type="evidence" value="ECO:0007669"/>
    <property type="project" value="UniProtKB-ARBA"/>
</dbReference>
<evidence type="ECO:0000313" key="2">
    <source>
        <dbReference type="EMBL" id="GKV44973.1"/>
    </source>
</evidence>
<dbReference type="InterPro" id="IPR015661">
    <property type="entry name" value="Bub1/Mad3"/>
</dbReference>
<dbReference type="GO" id="GO:0007094">
    <property type="term" value="P:mitotic spindle assembly checkpoint signaling"/>
    <property type="evidence" value="ECO:0007669"/>
    <property type="project" value="InterPro"/>
</dbReference>
<dbReference type="Pfam" id="PF08311">
    <property type="entry name" value="Mad3_BUB1_I"/>
    <property type="match status" value="1"/>
</dbReference>